<dbReference type="EMBL" id="JACSPS010000001">
    <property type="protein sequence ID" value="MBD8016949.1"/>
    <property type="molecule type" value="Genomic_DNA"/>
</dbReference>
<name>A0ABR8WIQ4_9FLAO</name>
<dbReference type="RefSeq" id="WP_251832165.1">
    <property type="nucleotide sequence ID" value="NZ_JACSPS010000001.1"/>
</dbReference>
<accession>A0ABR8WIQ4</accession>
<protein>
    <submittedName>
        <fullName evidence="1">Uncharacterized protein</fullName>
    </submittedName>
</protein>
<dbReference type="Proteomes" id="UP000626242">
    <property type="component" value="Unassembled WGS sequence"/>
</dbReference>
<keyword evidence="2" id="KW-1185">Reference proteome</keyword>
<sequence>MPLLLSAQNKAGVHLKRDWKTSKIFKGSIAGKPITLNLEYATHSGWNDKVYSVQGYYYYDTFKQKIPLAGFYNGDLLLYNFGAIHPQLSKQLLAEELFCYTSPCPAYKPLKELFKIAQSNKNYQNGTLQVNGKKYAVSIKDSSLDLTPRDEWLLLPNGKKYNLRNLIDEFGGNVVIASYEDSRENRVLLQFERDSNFNKQGFCGASPPDKGFRLLTFDKNWKFKAVSSYVLSGCREDAVFMGEKKTKHIGIKAYYVAQHEVLNLLVVNLRNSSIIFKKLVSPYDPYAEPFKGLNVN</sequence>
<gene>
    <name evidence="1" type="ORF">H9628_00520</name>
</gene>
<proteinExistence type="predicted"/>
<organism evidence="1 2">
    <name type="scientific">Kaistella pullorum</name>
    <dbReference type="NCBI Taxonomy" id="2763074"/>
    <lineage>
        <taxon>Bacteria</taxon>
        <taxon>Pseudomonadati</taxon>
        <taxon>Bacteroidota</taxon>
        <taxon>Flavobacteriia</taxon>
        <taxon>Flavobacteriales</taxon>
        <taxon>Weeksellaceae</taxon>
        <taxon>Chryseobacterium group</taxon>
        <taxon>Kaistella</taxon>
    </lineage>
</organism>
<comment type="caution">
    <text evidence="1">The sequence shown here is derived from an EMBL/GenBank/DDBJ whole genome shotgun (WGS) entry which is preliminary data.</text>
</comment>
<reference evidence="1 2" key="1">
    <citation type="submission" date="2020-08" db="EMBL/GenBank/DDBJ databases">
        <title>A Genomic Blueprint of the Chicken Gut Microbiome.</title>
        <authorList>
            <person name="Gilroy R."/>
            <person name="Ravi A."/>
            <person name="Getino M."/>
            <person name="Pursley I."/>
            <person name="Horton D.L."/>
            <person name="Alikhan N.-F."/>
            <person name="Baker D."/>
            <person name="Gharbi K."/>
            <person name="Hall N."/>
            <person name="Watson M."/>
            <person name="Adriaenssens E.M."/>
            <person name="Foster-Nyarko E."/>
            <person name="Jarju S."/>
            <person name="Secka A."/>
            <person name="Antonio M."/>
            <person name="Oren A."/>
            <person name="Chaudhuri R."/>
            <person name="La Ragione R.M."/>
            <person name="Hildebrand F."/>
            <person name="Pallen M.J."/>
        </authorList>
    </citation>
    <scope>NUCLEOTIDE SEQUENCE [LARGE SCALE GENOMIC DNA]</scope>
    <source>
        <strain evidence="1 2">Sa1CVA4</strain>
    </source>
</reference>
<evidence type="ECO:0000313" key="2">
    <source>
        <dbReference type="Proteomes" id="UP000626242"/>
    </source>
</evidence>
<evidence type="ECO:0000313" key="1">
    <source>
        <dbReference type="EMBL" id="MBD8016949.1"/>
    </source>
</evidence>